<dbReference type="CDD" id="cd20567">
    <property type="entry name" value="CYCLIN_AtCycB-like_rpt1"/>
    <property type="match status" value="1"/>
</dbReference>
<dbReference type="PANTHER" id="PTHR43586">
    <property type="entry name" value="CYSTEINE DESULFURASE"/>
    <property type="match status" value="1"/>
</dbReference>
<dbReference type="FunFam" id="1.10.472.10:FF:000001">
    <property type="entry name" value="G2/mitotic-specific cyclin"/>
    <property type="match status" value="1"/>
</dbReference>
<dbReference type="SMART" id="SM00385">
    <property type="entry name" value="CYCLIN"/>
    <property type="match status" value="2"/>
</dbReference>
<dbReference type="GO" id="GO:0031071">
    <property type="term" value="F:cysteine desulfurase activity"/>
    <property type="evidence" value="ECO:0007669"/>
    <property type="project" value="InterPro"/>
</dbReference>
<evidence type="ECO:0000313" key="16">
    <source>
        <dbReference type="Proteomes" id="UP000685013"/>
    </source>
</evidence>
<comment type="function">
    <text evidence="2">Essential for the control of the cell cycle at the G2/M (mitosis) transition.</text>
</comment>
<dbReference type="GO" id="GO:0006534">
    <property type="term" value="P:cysteine metabolic process"/>
    <property type="evidence" value="ECO:0007669"/>
    <property type="project" value="InterPro"/>
</dbReference>
<dbReference type="InterPro" id="IPR000192">
    <property type="entry name" value="Aminotrans_V_dom"/>
</dbReference>
<dbReference type="GO" id="GO:0005643">
    <property type="term" value="C:nuclear pore"/>
    <property type="evidence" value="ECO:0007669"/>
    <property type="project" value="InterPro"/>
</dbReference>
<feature type="non-terminal residue" evidence="15">
    <location>
        <position position="1"/>
    </location>
</feature>
<comment type="caution">
    <text evidence="15">The sequence shown here is derived from an EMBL/GenBank/DDBJ whole genome shotgun (WGS) entry which is preliminary data.</text>
</comment>
<evidence type="ECO:0000256" key="6">
    <source>
        <dbReference type="ARBA" id="ARBA00022679"/>
    </source>
</evidence>
<feature type="domain" description="Peptidase S59" evidence="14">
    <location>
        <begin position="75"/>
        <end position="211"/>
    </location>
</feature>
<evidence type="ECO:0000256" key="3">
    <source>
        <dbReference type="ARBA" id="ARBA00006955"/>
    </source>
</evidence>
<gene>
    <name evidence="15" type="primary">NUP96</name>
    <name evidence="15" type="ORF">SDJN03_03271</name>
</gene>
<feature type="compositionally biased region" description="Basic and acidic residues" evidence="13">
    <location>
        <begin position="306"/>
        <end position="316"/>
    </location>
</feature>
<dbReference type="CDD" id="cd20511">
    <property type="entry name" value="CYCLIN_AtCycB-like_rpt2"/>
    <property type="match status" value="1"/>
</dbReference>
<dbReference type="SMART" id="SM01332">
    <property type="entry name" value="Cyclin_C"/>
    <property type="match status" value="1"/>
</dbReference>
<dbReference type="InterPro" id="IPR021967">
    <property type="entry name" value="Nup98_C"/>
</dbReference>
<name>A0AAV6P2I1_9ROSI</name>
<dbReference type="InterPro" id="IPR010970">
    <property type="entry name" value="Cys_dSase_SufS"/>
</dbReference>
<feature type="region of interest" description="Disordered" evidence="13">
    <location>
        <begin position="303"/>
        <end position="326"/>
    </location>
</feature>
<dbReference type="Pfam" id="PF04096">
    <property type="entry name" value="Nucleoporin2"/>
    <property type="match status" value="1"/>
</dbReference>
<dbReference type="InterPro" id="IPR004367">
    <property type="entry name" value="Cyclin_C-dom"/>
</dbReference>
<evidence type="ECO:0000259" key="14">
    <source>
        <dbReference type="PROSITE" id="PS51434"/>
    </source>
</evidence>
<dbReference type="GO" id="GO:0010332">
    <property type="term" value="P:response to gamma radiation"/>
    <property type="evidence" value="ECO:0007669"/>
    <property type="project" value="UniProtKB-ARBA"/>
</dbReference>
<evidence type="ECO:0000256" key="11">
    <source>
        <dbReference type="ARBA" id="ARBA00032263"/>
    </source>
</evidence>
<evidence type="ECO:0000256" key="10">
    <source>
        <dbReference type="ARBA" id="ARBA00023306"/>
    </source>
</evidence>
<dbReference type="GO" id="GO:0017056">
    <property type="term" value="F:structural constituent of nuclear pore"/>
    <property type="evidence" value="ECO:0007669"/>
    <property type="project" value="InterPro"/>
</dbReference>
<dbReference type="InterPro" id="IPR048258">
    <property type="entry name" value="Cyclins_cyclin-box"/>
</dbReference>
<accession>A0AAV6P2I1</accession>
<evidence type="ECO:0000256" key="4">
    <source>
        <dbReference type="ARBA" id="ARBA00011177"/>
    </source>
</evidence>
<dbReference type="Pfam" id="PF12110">
    <property type="entry name" value="Nup96"/>
    <property type="match status" value="1"/>
</dbReference>
<dbReference type="EMBL" id="JAGKQH010000002">
    <property type="protein sequence ID" value="KAG6605954.1"/>
    <property type="molecule type" value="Genomic_DNA"/>
</dbReference>
<keyword evidence="7" id="KW-0498">Mitosis</keyword>
<evidence type="ECO:0000256" key="1">
    <source>
        <dbReference type="ARBA" id="ARBA00001933"/>
    </source>
</evidence>
<evidence type="ECO:0000256" key="13">
    <source>
        <dbReference type="SAM" id="MobiDB-lite"/>
    </source>
</evidence>
<dbReference type="Pfam" id="PF00134">
    <property type="entry name" value="Cyclin_N"/>
    <property type="match status" value="1"/>
</dbReference>
<dbReference type="NCBIfam" id="TIGR01979">
    <property type="entry name" value="sufS"/>
    <property type="match status" value="1"/>
</dbReference>
<dbReference type="PROSITE" id="PS00292">
    <property type="entry name" value="CYCLINS"/>
    <property type="match status" value="1"/>
</dbReference>
<organism evidence="15 16">
    <name type="scientific">Cucurbita argyrosperma subsp. sororia</name>
    <dbReference type="NCBI Taxonomy" id="37648"/>
    <lineage>
        <taxon>Eukaryota</taxon>
        <taxon>Viridiplantae</taxon>
        <taxon>Streptophyta</taxon>
        <taxon>Embryophyta</taxon>
        <taxon>Tracheophyta</taxon>
        <taxon>Spermatophyta</taxon>
        <taxon>Magnoliopsida</taxon>
        <taxon>eudicotyledons</taxon>
        <taxon>Gunneridae</taxon>
        <taxon>Pentapetalae</taxon>
        <taxon>rosids</taxon>
        <taxon>fabids</taxon>
        <taxon>Cucurbitales</taxon>
        <taxon>Cucurbitaceae</taxon>
        <taxon>Cucurbiteae</taxon>
        <taxon>Cucurbita</taxon>
    </lineage>
</organism>
<evidence type="ECO:0000256" key="7">
    <source>
        <dbReference type="ARBA" id="ARBA00022776"/>
    </source>
</evidence>
<dbReference type="FunFam" id="1.25.40.690:FF:000002">
    <property type="entry name" value="Nuclear pore complex protein NUP96"/>
    <property type="match status" value="1"/>
</dbReference>
<comment type="cofactor">
    <cofactor evidence="1">
        <name>pyridoxal 5'-phosphate</name>
        <dbReference type="ChEBI" id="CHEBI:597326"/>
    </cofactor>
</comment>
<comment type="subunit">
    <text evidence="4">Interacts with the CDC2 protein kinase to form a serine/threonine kinase holoenzyme complex also known as maturation promoting factor (MPF). The cyclin subunit imparts substrate specificity to the complex.</text>
</comment>
<dbReference type="InterPro" id="IPR006671">
    <property type="entry name" value="Cyclin_N"/>
</dbReference>
<dbReference type="PROSITE" id="PS51434">
    <property type="entry name" value="NUP_C"/>
    <property type="match status" value="1"/>
</dbReference>
<evidence type="ECO:0000313" key="15">
    <source>
        <dbReference type="EMBL" id="KAG6605954.1"/>
    </source>
</evidence>
<keyword evidence="16" id="KW-1185">Reference proteome</keyword>
<dbReference type="GO" id="GO:0030170">
    <property type="term" value="F:pyridoxal phosphate binding"/>
    <property type="evidence" value="ECO:0007669"/>
    <property type="project" value="InterPro"/>
</dbReference>
<dbReference type="Pfam" id="PF02984">
    <property type="entry name" value="Cyclin_C"/>
    <property type="match status" value="1"/>
</dbReference>
<sequence length="2018" mass="226415">MASSSCLPVVSENFSEVHDARRYLLPFTSSRSDLDATTSEDQAASQHKRRRIASSADISSHDHLELKNSFPTLQSPDYYMSPSLEELSIHVLEDPDYISQVLDFTIGRCGYGSVKFLGKTDIRWLDLDQIVQFHRNEIIVYEDETTKPVIGQGLNKPAEVTLVLRSITASFLERQYDNVVKKLKYISERQGARFISFDPENCKWKFSVDHFSRFGLTEDEEEDIVMDDANAGQDSAEMNCNEISDNNENNSMDFTESVLCHSLPAHLGLDPLKMKEMRMVIFPEDEQEFEDYSESPKFQKSFTGRELMRSPLKDSSQRTSQKLNSPVVRKTPLALLEYKQGSLDSSPPGSILLSQPKKVTPVKPWKAEGFKLDLTQETPITINHSRNIVDAGLFMGRSFRVGWGPNGILVHTGNLVGSTNSQNVLSSVVNVEKVAIDNVVRDENSKVCKELVEFAFDLPLNLHKEMNHEFEEEVGSSNLKLQKVVFNRLMLSDICRGYIDIVERQLEVPGLPSSTRVVLTHQIMVWELIKVLFSERENTGNLRNLTDDNEEDMMQDMKEASLEVDLEALPLIRRAEFSCWLQESVFPQVQYELGSLNDSSYLEHIFLLMTGRQLDAAVQLASSRGDVRLACLLSQAGGSTVNRTDVALQLAIWKKHGMDFSFIEEERTRLYELLAGNIYGALHHIKLDWKRFLGLLMWYHLPPDATLPVIFHSYKHLLKNRRAPLPVPVYADEPQELALESNSKECLDLSYFLMLLHANEDPEFGCLKTMLSAFSSTDDPLDYHMIWHQRAVLEAIGAISSNDLHSLDMAFVSQLLCLGQCHWAIYVVLHMPFRDDFPHLQAKVIREILFQYCEIWSSQESQLEFIENLGVPRIWLHEAMAVFFSYHGNLPEALEHFIECRNWHRAHTIFMTSVAHRLFLSAEHSDIWKLATSMETHKSEIVNWELGAGLYISFYSLRSSLQETDEASELDSLESRNAACGKFLGRLNESLAIWGDKLPVEARVVYSKMAEEISKLLLSDIGEGSTRDAQLSCFDTIFTAPLREDLRSKAAAVKFCRPPPIPDAPPSEKNCVEELARCYSEWPILTSDQNLLRIGTLLGLGLGTEKMMEGVALKLQFRNPTHCSSLFSSTVRHSSPSFLRSSFRRFSSPFSVSASASTARETDNLHLGSLSLGRITRPDFPILHQEVNGSKLVYLDNAATSQKPRAVLKALQNYYEAYNSNVHRGMHFLSTKATDEYELARKKVASFINARHASQIVFTRNATEAINLVAYSWGIPNLKLGDEVFLKLDLMQVIITVAEHHSAIVPWQIVAQKTGAVLKFVNLGEHEIPNLKDFKEMFSTKTKLVVTHHVSNVLASVLPIEEIVGWAHRFGAKVVVDACQSVPHMVVDVQVLDADFLVASSHKMCGPTSIGFLYGKSELLSAMPPFLGGGEMISDVFLDHSSYAEPPSRFEAGTPAIGEAIGLGAAIDYLSGIGMQKIHSYEVELANYLYESLRAVPNIHIYGPAPTASVQRAALCSFNIENIHPTDIASFLDQQHGVAIRSGHHCAQPLHRALGVTASARASLYFYNTKEDVDYFIQALNDAVSFLDALSLEGIFGSKEELMAARAVAPQQPLRIRGEGKPKMVEAEGRTRRVLQDIGNLVPDRAVEGKLGPQPAEKNKKAITQKLGGGVGKGGDVAAKATVVEKCKAEKPKTVLSSVDRRHIINISDSKSRDKNKRSLTSTLSARSKAACGLNNPLDSVANIDEADANNELAVVEYIDDMYKFYKLAEDENIVTDYMGTQPDLNAKMRSILIDWLIEVHRKFELMPETLYLTVNIVDRFLSLKTVPRRELQLVGVSSMLIACKYEEIWAPEVNDFVSISANTYQREQILVMEKVILGKLEWLLTVPTPYVFLVRYVKASEPSDKEMENMVFFLAELGLMNYPIAISYSPSMIASAAVYAARCTLDKSHLWTTTLQHHTGYVEDELKECAKLLVNLHRGAADSKLKAVYRKYTSPDRSAVALFPPARSVSPGRSVEV</sequence>
<comment type="similarity">
    <text evidence="3">Belongs to the cyclin family. Cyclin AB subfamily.</text>
</comment>
<dbReference type="GO" id="GO:0051301">
    <property type="term" value="P:cell division"/>
    <property type="evidence" value="ECO:0007669"/>
    <property type="project" value="UniProtKB-KW"/>
</dbReference>
<dbReference type="InterPro" id="IPR007230">
    <property type="entry name" value="Nup98_auto-Pept-S59_dom"/>
</dbReference>
<keyword evidence="6" id="KW-0808">Transferase</keyword>
<dbReference type="FunFam" id="1.10.472.10:FF:000032">
    <property type="entry name" value="G2/mitotic-specific cyclin-1"/>
    <property type="match status" value="1"/>
</dbReference>
<dbReference type="InterPro" id="IPR013763">
    <property type="entry name" value="Cyclin-like_dom"/>
</dbReference>
<dbReference type="Proteomes" id="UP000685013">
    <property type="component" value="Chromosome 2"/>
</dbReference>
<evidence type="ECO:0000256" key="5">
    <source>
        <dbReference type="ARBA" id="ARBA00022618"/>
    </source>
</evidence>
<keyword evidence="5" id="KW-0132">Cell division</keyword>
<keyword evidence="10" id="KW-0131">Cell cycle</keyword>
<keyword evidence="9 12" id="KW-0195">Cyclin</keyword>
<dbReference type="Pfam" id="PF00266">
    <property type="entry name" value="Aminotran_5"/>
    <property type="match status" value="1"/>
</dbReference>
<evidence type="ECO:0000256" key="8">
    <source>
        <dbReference type="ARBA" id="ARBA00022898"/>
    </source>
</evidence>
<evidence type="ECO:0000256" key="2">
    <source>
        <dbReference type="ARBA" id="ARBA00003222"/>
    </source>
</evidence>
<keyword evidence="8" id="KW-0663">Pyridoxal phosphate</keyword>
<evidence type="ECO:0000256" key="9">
    <source>
        <dbReference type="ARBA" id="ARBA00023127"/>
    </source>
</evidence>
<dbReference type="PANTHER" id="PTHR43586:SF8">
    <property type="entry name" value="CYSTEINE DESULFURASE 1, CHLOROPLASTIC"/>
    <property type="match status" value="1"/>
</dbReference>
<reference evidence="15 16" key="1">
    <citation type="journal article" date="2021" name="Hortic Res">
        <title>The domestication of Cucurbita argyrosperma as revealed by the genome of its wild relative.</title>
        <authorList>
            <person name="Barrera-Redondo J."/>
            <person name="Sanchez-de la Vega G."/>
            <person name="Aguirre-Liguori J.A."/>
            <person name="Castellanos-Morales G."/>
            <person name="Gutierrez-Guerrero Y.T."/>
            <person name="Aguirre-Dugua X."/>
            <person name="Aguirre-Planter E."/>
            <person name="Tenaillon M.I."/>
            <person name="Lira-Saade R."/>
            <person name="Eguiarte L.E."/>
        </authorList>
    </citation>
    <scope>NUCLEOTIDE SEQUENCE [LARGE SCALE GENOMIC DNA]</scope>
    <source>
        <strain evidence="15">JBR-2021</strain>
    </source>
</reference>
<protein>
    <recommendedName>
        <fullName evidence="11">B-like cyclin</fullName>
    </recommendedName>
</protein>
<dbReference type="CDD" id="cd06453">
    <property type="entry name" value="SufS_like"/>
    <property type="match status" value="1"/>
</dbReference>
<evidence type="ECO:0000256" key="12">
    <source>
        <dbReference type="RuleBase" id="RU000383"/>
    </source>
</evidence>
<proteinExistence type="inferred from homology"/>